<sequence>MNKNAFIITNAVLAISALILWLKDEKAVSVFLISILLLFFIFWILVRVVFRVKYTYGISDIFIGDEGGFSLSRLQAVVWAFIIIAYQLSVAIALGVNQMPNAMYYYELTFSEETLFLLGLSLGSYISVKGITVDKINKHPELIKHRKPKFSDIIIGDNGIDFSRVQMLIWTVIALFVFSTKVVYFINEIIGVTDPSQFKVLFNSNVDQFLEFKKDGNETTKGHLPYLPWSFLVLMGLSQGAYIGKKLIPTFKLDDLKLNKEEELRITISSLNTKKALLSNILTKTAANNISEIDRKNIANLENEIAAAQKKVEELNKEMQLIQEYKK</sequence>
<feature type="transmembrane region" description="Helical" evidence="2">
    <location>
        <begin position="226"/>
        <end position="244"/>
    </location>
</feature>
<reference evidence="3 4" key="1">
    <citation type="submission" date="2019-01" db="EMBL/GenBank/DDBJ databases">
        <title>Lacibacter sp. strain TTM-7.</title>
        <authorList>
            <person name="Chen W.-M."/>
        </authorList>
    </citation>
    <scope>NUCLEOTIDE SEQUENCE [LARGE SCALE GENOMIC DNA]</scope>
    <source>
        <strain evidence="3 4">TTM-7</strain>
    </source>
</reference>
<keyword evidence="2" id="KW-0472">Membrane</keyword>
<feature type="transmembrane region" description="Helical" evidence="2">
    <location>
        <begin position="5"/>
        <end position="22"/>
    </location>
</feature>
<accession>A0A4Q1CMT0</accession>
<feature type="transmembrane region" description="Helical" evidence="2">
    <location>
        <begin position="167"/>
        <end position="186"/>
    </location>
</feature>
<feature type="transmembrane region" description="Helical" evidence="2">
    <location>
        <begin position="28"/>
        <end position="50"/>
    </location>
</feature>
<evidence type="ECO:0000313" key="3">
    <source>
        <dbReference type="EMBL" id="RXK62388.1"/>
    </source>
</evidence>
<keyword evidence="1" id="KW-0175">Coiled coil</keyword>
<keyword evidence="4" id="KW-1185">Reference proteome</keyword>
<evidence type="ECO:0000313" key="4">
    <source>
        <dbReference type="Proteomes" id="UP000290204"/>
    </source>
</evidence>
<protein>
    <submittedName>
        <fullName evidence="3">Uncharacterized protein</fullName>
    </submittedName>
</protein>
<evidence type="ECO:0000256" key="2">
    <source>
        <dbReference type="SAM" id="Phobius"/>
    </source>
</evidence>
<keyword evidence="2" id="KW-1133">Transmembrane helix</keyword>
<feature type="transmembrane region" description="Helical" evidence="2">
    <location>
        <begin position="71"/>
        <end position="94"/>
    </location>
</feature>
<dbReference type="EMBL" id="SDHW01000001">
    <property type="protein sequence ID" value="RXK62388.1"/>
    <property type="molecule type" value="Genomic_DNA"/>
</dbReference>
<keyword evidence="2" id="KW-0812">Transmembrane</keyword>
<dbReference type="OrthoDB" id="795005at2"/>
<dbReference type="AlphaFoldDB" id="A0A4Q1CMT0"/>
<evidence type="ECO:0000256" key="1">
    <source>
        <dbReference type="SAM" id="Coils"/>
    </source>
</evidence>
<comment type="caution">
    <text evidence="3">The sequence shown here is derived from an EMBL/GenBank/DDBJ whole genome shotgun (WGS) entry which is preliminary data.</text>
</comment>
<dbReference type="RefSeq" id="WP_129129759.1">
    <property type="nucleotide sequence ID" value="NZ_SDHW01000001.1"/>
</dbReference>
<proteinExistence type="predicted"/>
<gene>
    <name evidence="3" type="ORF">ESA94_05100</name>
</gene>
<dbReference type="Proteomes" id="UP000290204">
    <property type="component" value="Unassembled WGS sequence"/>
</dbReference>
<organism evidence="3 4">
    <name type="scientific">Lacibacter luteus</name>
    <dbReference type="NCBI Taxonomy" id="2508719"/>
    <lineage>
        <taxon>Bacteria</taxon>
        <taxon>Pseudomonadati</taxon>
        <taxon>Bacteroidota</taxon>
        <taxon>Chitinophagia</taxon>
        <taxon>Chitinophagales</taxon>
        <taxon>Chitinophagaceae</taxon>
        <taxon>Lacibacter</taxon>
    </lineage>
</organism>
<feature type="coiled-coil region" evidence="1">
    <location>
        <begin position="291"/>
        <end position="325"/>
    </location>
</feature>
<name>A0A4Q1CMT0_9BACT</name>